<organism evidence="2 3">
    <name type="scientific">Ophiocordyceps unilateralis</name>
    <name type="common">Zombie-ant fungus</name>
    <name type="synonym">Torrubia unilateralis</name>
    <dbReference type="NCBI Taxonomy" id="268505"/>
    <lineage>
        <taxon>Eukaryota</taxon>
        <taxon>Fungi</taxon>
        <taxon>Dikarya</taxon>
        <taxon>Ascomycota</taxon>
        <taxon>Pezizomycotina</taxon>
        <taxon>Sordariomycetes</taxon>
        <taxon>Hypocreomycetidae</taxon>
        <taxon>Hypocreales</taxon>
        <taxon>Ophiocordycipitaceae</taxon>
        <taxon>Ophiocordyceps</taxon>
    </lineage>
</organism>
<evidence type="ECO:0000313" key="2">
    <source>
        <dbReference type="EMBL" id="PFH63352.1"/>
    </source>
</evidence>
<dbReference type="EMBL" id="LAZP02000003">
    <property type="protein sequence ID" value="PFH63352.1"/>
    <property type="molecule type" value="Genomic_DNA"/>
</dbReference>
<dbReference type="Proteomes" id="UP000037136">
    <property type="component" value="Unassembled WGS sequence"/>
</dbReference>
<dbReference type="AlphaFoldDB" id="A0A2A9PUE6"/>
<gene>
    <name evidence="2" type="ORF">XA68_13809</name>
</gene>
<comment type="caution">
    <text evidence="2">The sequence shown here is derived from an EMBL/GenBank/DDBJ whole genome shotgun (WGS) entry which is preliminary data.</text>
</comment>
<name>A0A2A9PUE6_OPHUN</name>
<feature type="region of interest" description="Disordered" evidence="1">
    <location>
        <begin position="1"/>
        <end position="20"/>
    </location>
</feature>
<sequence>MRAIQFRCDDSSRAASRDNGGSFSIGFVDRDKTVCVQCKDHPTISSCLFLGTICTNTVRAKASNPLMGQADIRGTRRPD</sequence>
<feature type="compositionally biased region" description="Basic and acidic residues" evidence="1">
    <location>
        <begin position="7"/>
        <end position="16"/>
    </location>
</feature>
<reference evidence="2 3" key="1">
    <citation type="journal article" date="2015" name="BMC Genomics">
        <title>Gene expression during zombie ant biting behavior reflects the complexity underlying fungal parasitic behavioral manipulation.</title>
        <authorList>
            <person name="de Bekker C."/>
            <person name="Ohm R.A."/>
            <person name="Loreto R.G."/>
            <person name="Sebastian A."/>
            <person name="Albert I."/>
            <person name="Merrow M."/>
            <person name="Brachmann A."/>
            <person name="Hughes D.P."/>
        </authorList>
    </citation>
    <scope>NUCLEOTIDE SEQUENCE [LARGE SCALE GENOMIC DNA]</scope>
    <source>
        <strain evidence="2 3">SC16a</strain>
    </source>
</reference>
<evidence type="ECO:0000256" key="1">
    <source>
        <dbReference type="SAM" id="MobiDB-lite"/>
    </source>
</evidence>
<reference evidence="2 3" key="2">
    <citation type="journal article" date="2017" name="Sci. Rep.">
        <title>Ant-infecting Ophiocordyceps genomes reveal a high diversity of potential behavioral manipulation genes and a possible major role for enterotoxins.</title>
        <authorList>
            <person name="de Bekker C."/>
            <person name="Ohm R.A."/>
            <person name="Evans H.C."/>
            <person name="Brachmann A."/>
            <person name="Hughes D.P."/>
        </authorList>
    </citation>
    <scope>NUCLEOTIDE SEQUENCE [LARGE SCALE GENOMIC DNA]</scope>
    <source>
        <strain evidence="2 3">SC16a</strain>
    </source>
</reference>
<accession>A0A2A9PUE6</accession>
<evidence type="ECO:0000313" key="3">
    <source>
        <dbReference type="Proteomes" id="UP000037136"/>
    </source>
</evidence>
<keyword evidence="3" id="KW-1185">Reference proteome</keyword>
<protein>
    <submittedName>
        <fullName evidence="2">Uncharacterized protein</fullName>
    </submittedName>
</protein>
<proteinExistence type="predicted"/>